<keyword evidence="3" id="KW-1185">Reference proteome</keyword>
<dbReference type="EMBL" id="CAJVPJ010007999">
    <property type="protein sequence ID" value="CAG8678670.1"/>
    <property type="molecule type" value="Genomic_DNA"/>
</dbReference>
<feature type="signal peptide" evidence="1">
    <location>
        <begin position="1"/>
        <end position="18"/>
    </location>
</feature>
<feature type="non-terminal residue" evidence="2">
    <location>
        <position position="69"/>
    </location>
</feature>
<evidence type="ECO:0000313" key="3">
    <source>
        <dbReference type="Proteomes" id="UP000789572"/>
    </source>
</evidence>
<protein>
    <submittedName>
        <fullName evidence="2">3668_t:CDS:1</fullName>
    </submittedName>
</protein>
<comment type="caution">
    <text evidence="2">The sequence shown here is derived from an EMBL/GenBank/DDBJ whole genome shotgun (WGS) entry which is preliminary data.</text>
</comment>
<proteinExistence type="predicted"/>
<name>A0A9N9HEE5_9GLOM</name>
<dbReference type="Proteomes" id="UP000789572">
    <property type="component" value="Unassembled WGS sequence"/>
</dbReference>
<feature type="non-terminal residue" evidence="2">
    <location>
        <position position="1"/>
    </location>
</feature>
<evidence type="ECO:0000313" key="2">
    <source>
        <dbReference type="EMBL" id="CAG8678670.1"/>
    </source>
</evidence>
<dbReference type="AlphaFoldDB" id="A0A9N9HEE5"/>
<keyword evidence="1" id="KW-0732">Signal</keyword>
<reference evidence="2" key="1">
    <citation type="submission" date="2021-06" db="EMBL/GenBank/DDBJ databases">
        <authorList>
            <person name="Kallberg Y."/>
            <person name="Tangrot J."/>
            <person name="Rosling A."/>
        </authorList>
    </citation>
    <scope>NUCLEOTIDE SEQUENCE</scope>
    <source>
        <strain evidence="2">IA702</strain>
    </source>
</reference>
<feature type="chain" id="PRO_5040114135" evidence="1">
    <location>
        <begin position="19"/>
        <end position="69"/>
    </location>
</feature>
<accession>A0A9N9HEE5</accession>
<organism evidence="2 3">
    <name type="scientific">Paraglomus occultum</name>
    <dbReference type="NCBI Taxonomy" id="144539"/>
    <lineage>
        <taxon>Eukaryota</taxon>
        <taxon>Fungi</taxon>
        <taxon>Fungi incertae sedis</taxon>
        <taxon>Mucoromycota</taxon>
        <taxon>Glomeromycotina</taxon>
        <taxon>Glomeromycetes</taxon>
        <taxon>Paraglomerales</taxon>
        <taxon>Paraglomeraceae</taxon>
        <taxon>Paraglomus</taxon>
    </lineage>
</organism>
<gene>
    <name evidence="2" type="ORF">POCULU_LOCUS11369</name>
</gene>
<evidence type="ECO:0000256" key="1">
    <source>
        <dbReference type="SAM" id="SignalP"/>
    </source>
</evidence>
<sequence length="69" mass="7832">LIVGLWVMRTVIWQFCEAIVSIDIIPIRYAHVVEGQCVICGENVMLVGVRVQQIGPVSVWCLAELWLHE</sequence>